<dbReference type="PANTHER" id="PTHR35176">
    <property type="entry name" value="HEME OXYGENASE HI_0854-RELATED"/>
    <property type="match status" value="1"/>
</dbReference>
<evidence type="ECO:0000313" key="4">
    <source>
        <dbReference type="Proteomes" id="UP000776164"/>
    </source>
</evidence>
<dbReference type="SUPFAM" id="SSF50475">
    <property type="entry name" value="FMN-binding split barrel"/>
    <property type="match status" value="1"/>
</dbReference>
<sequence length="140" mass="15405">MTTDTGAQAALLALGDESFVSLTTFRKTGAPVSTPVWIARYGNYLVVTTPAESGKVKRLRNNAQVELRPCDRMGKVKPGARAVEGVAEILDDADSVERISAVFARTYRLEYRIFMLIERLGKAGRKPRVMLRIAAPDQAH</sequence>
<gene>
    <name evidence="3" type="ORF">JOE66_003238</name>
</gene>
<evidence type="ECO:0000259" key="2">
    <source>
        <dbReference type="Pfam" id="PF01243"/>
    </source>
</evidence>
<reference evidence="3 4" key="1">
    <citation type="submission" date="2021-01" db="EMBL/GenBank/DDBJ databases">
        <title>Sequencing the genomes of 1000 actinobacteria strains.</title>
        <authorList>
            <person name="Klenk H.-P."/>
        </authorList>
    </citation>
    <scope>NUCLEOTIDE SEQUENCE [LARGE SCALE GENOMIC DNA]</scope>
    <source>
        <strain evidence="3 4">DSM 13057</strain>
    </source>
</reference>
<dbReference type="Pfam" id="PF01243">
    <property type="entry name" value="PNPOx_N"/>
    <property type="match status" value="1"/>
</dbReference>
<comment type="caution">
    <text evidence="3">The sequence shown here is derived from an EMBL/GenBank/DDBJ whole genome shotgun (WGS) entry which is preliminary data.</text>
</comment>
<accession>A0ABS2L9B3</accession>
<dbReference type="EMBL" id="JAFBBU010000001">
    <property type="protein sequence ID" value="MBM7473604.1"/>
    <property type="molecule type" value="Genomic_DNA"/>
</dbReference>
<dbReference type="InterPro" id="IPR019965">
    <property type="entry name" value="PPOX_F420-dep_Rv2061_put"/>
</dbReference>
<dbReference type="NCBIfam" id="TIGR03666">
    <property type="entry name" value="Rv2061_F420"/>
    <property type="match status" value="1"/>
</dbReference>
<keyword evidence="1" id="KW-0560">Oxidoreductase</keyword>
<evidence type="ECO:0000313" key="3">
    <source>
        <dbReference type="EMBL" id="MBM7473604.1"/>
    </source>
</evidence>
<dbReference type="RefSeq" id="WP_205111193.1">
    <property type="nucleotide sequence ID" value="NZ_BAAAHT010000001.1"/>
</dbReference>
<dbReference type="Gene3D" id="2.30.110.10">
    <property type="entry name" value="Electron Transport, Fmn-binding Protein, Chain A"/>
    <property type="match status" value="1"/>
</dbReference>
<dbReference type="InterPro" id="IPR011576">
    <property type="entry name" value="Pyridox_Oxase_N"/>
</dbReference>
<organism evidence="3 4">
    <name type="scientific">Subtercola frigoramans</name>
    <dbReference type="NCBI Taxonomy" id="120298"/>
    <lineage>
        <taxon>Bacteria</taxon>
        <taxon>Bacillati</taxon>
        <taxon>Actinomycetota</taxon>
        <taxon>Actinomycetes</taxon>
        <taxon>Micrococcales</taxon>
        <taxon>Microbacteriaceae</taxon>
        <taxon>Subtercola</taxon>
    </lineage>
</organism>
<dbReference type="InterPro" id="IPR052019">
    <property type="entry name" value="F420H2_bilvrd_red/Heme_oxyg"/>
</dbReference>
<evidence type="ECO:0000256" key="1">
    <source>
        <dbReference type="ARBA" id="ARBA00023002"/>
    </source>
</evidence>
<dbReference type="InterPro" id="IPR012349">
    <property type="entry name" value="Split_barrel_FMN-bd"/>
</dbReference>
<keyword evidence="4" id="KW-1185">Reference proteome</keyword>
<name>A0ABS2L9B3_9MICO</name>
<proteinExistence type="predicted"/>
<dbReference type="Proteomes" id="UP000776164">
    <property type="component" value="Unassembled WGS sequence"/>
</dbReference>
<dbReference type="PANTHER" id="PTHR35176:SF11">
    <property type="entry name" value="PYRIDOXAMINE 5'-PHOSPHATE OXIDASE FAMILY PROTEIN"/>
    <property type="match status" value="1"/>
</dbReference>
<protein>
    <submittedName>
        <fullName evidence="3">PPOX class probable F420-dependent enzyme</fullName>
    </submittedName>
</protein>
<feature type="domain" description="Pyridoxamine 5'-phosphate oxidase N-terminal" evidence="2">
    <location>
        <begin position="14"/>
        <end position="134"/>
    </location>
</feature>